<reference evidence="2 3" key="1">
    <citation type="submission" date="2017-11" db="EMBL/GenBank/DDBJ databases">
        <title>Genomic Encyclopedia of Archaeal and Bacterial Type Strains, Phase II (KMG-II): From Individual Species to Whole Genera.</title>
        <authorList>
            <person name="Goeker M."/>
        </authorList>
    </citation>
    <scope>NUCLEOTIDE SEQUENCE [LARGE SCALE GENOMIC DNA]</scope>
    <source>
        <strain evidence="2 3">DSM 27393</strain>
    </source>
</reference>
<dbReference type="GO" id="GO:0005829">
    <property type="term" value="C:cytosol"/>
    <property type="evidence" value="ECO:0007669"/>
    <property type="project" value="TreeGrafter"/>
</dbReference>
<dbReference type="AlphaFoldDB" id="A0A2M9CL67"/>
<accession>A0A2M9CL67</accession>
<dbReference type="PANTHER" id="PTHR42743:SF11">
    <property type="entry name" value="AMINODEOXYCHORISMATE LYASE"/>
    <property type="match status" value="1"/>
</dbReference>
<gene>
    <name evidence="2" type="ORF">CLV46_2205</name>
</gene>
<evidence type="ECO:0000313" key="3">
    <source>
        <dbReference type="Proteomes" id="UP000228758"/>
    </source>
</evidence>
<keyword evidence="3" id="KW-1185">Reference proteome</keyword>
<dbReference type="InterPro" id="IPR043132">
    <property type="entry name" value="BCAT-like_C"/>
</dbReference>
<organism evidence="2 3">
    <name type="scientific">Diaminobutyricimonas aerilata</name>
    <dbReference type="NCBI Taxonomy" id="1162967"/>
    <lineage>
        <taxon>Bacteria</taxon>
        <taxon>Bacillati</taxon>
        <taxon>Actinomycetota</taxon>
        <taxon>Actinomycetes</taxon>
        <taxon>Micrococcales</taxon>
        <taxon>Microbacteriaceae</taxon>
        <taxon>Diaminobutyricimonas</taxon>
    </lineage>
</organism>
<dbReference type="InterPro" id="IPR001544">
    <property type="entry name" value="Aminotrans_IV"/>
</dbReference>
<evidence type="ECO:0000256" key="1">
    <source>
        <dbReference type="ARBA" id="ARBA00009320"/>
    </source>
</evidence>
<sequence length="296" mass="31913">MTRTALAILSRPSLDAPAHDGAIEPFALVDPTSPQLSALDLAATRGDGVFETISVGDGRPQALEPHLRRFARSAATLDLPAPDVDAWREAILSVVATLDPAPEAAIKTVLSRGVEGDGRPTGWVYGWIVGDHSRVRTEGVRVVVLDRGYRHDVERTSPWLLAGAKTLSYAVNRAVLREAARRGADDVIFVSSDGYVLEGPTSTVVYRRGGALFTPGTGLGILEGTTQGSLFTFAEERGMSTGYELLTPAELAEADDIWLVSSVRHAAPVREYEGRPMRVDAEFTAAMNDYLRTRVD</sequence>
<dbReference type="InterPro" id="IPR036038">
    <property type="entry name" value="Aminotransferase-like"/>
</dbReference>
<proteinExistence type="inferred from homology"/>
<keyword evidence="2" id="KW-0456">Lyase</keyword>
<comment type="caution">
    <text evidence="2">The sequence shown here is derived from an EMBL/GenBank/DDBJ whole genome shotgun (WGS) entry which is preliminary data.</text>
</comment>
<name>A0A2M9CL67_9MICO</name>
<dbReference type="GO" id="GO:0046394">
    <property type="term" value="P:carboxylic acid biosynthetic process"/>
    <property type="evidence" value="ECO:0007669"/>
    <property type="project" value="UniProtKB-ARBA"/>
</dbReference>
<dbReference type="EMBL" id="PGFF01000001">
    <property type="protein sequence ID" value="PJJ72631.1"/>
    <property type="molecule type" value="Genomic_DNA"/>
</dbReference>
<dbReference type="Gene3D" id="3.20.10.10">
    <property type="entry name" value="D-amino Acid Aminotransferase, subunit A, domain 2"/>
    <property type="match status" value="1"/>
</dbReference>
<dbReference type="NCBIfam" id="NF005886">
    <property type="entry name" value="PRK07849.1-1"/>
    <property type="match status" value="1"/>
</dbReference>
<dbReference type="OrthoDB" id="3199344at2"/>
<dbReference type="NCBIfam" id="NF005888">
    <property type="entry name" value="PRK07849.1-3"/>
    <property type="match status" value="1"/>
</dbReference>
<dbReference type="GO" id="GO:0016829">
    <property type="term" value="F:lyase activity"/>
    <property type="evidence" value="ECO:0007669"/>
    <property type="project" value="UniProtKB-KW"/>
</dbReference>
<dbReference type="RefSeq" id="WP_100364798.1">
    <property type="nucleotide sequence ID" value="NZ_PGFF01000001.1"/>
</dbReference>
<dbReference type="SUPFAM" id="SSF56752">
    <property type="entry name" value="D-aminoacid aminotransferase-like PLP-dependent enzymes"/>
    <property type="match status" value="1"/>
</dbReference>
<dbReference type="Pfam" id="PF01063">
    <property type="entry name" value="Aminotran_4"/>
    <property type="match status" value="1"/>
</dbReference>
<dbReference type="InterPro" id="IPR043131">
    <property type="entry name" value="BCAT-like_N"/>
</dbReference>
<dbReference type="Gene3D" id="3.30.470.10">
    <property type="match status" value="1"/>
</dbReference>
<dbReference type="PANTHER" id="PTHR42743">
    <property type="entry name" value="AMINO-ACID AMINOTRANSFERASE"/>
    <property type="match status" value="1"/>
</dbReference>
<dbReference type="InterPro" id="IPR050571">
    <property type="entry name" value="Class-IV_PLP-Dep_Aminotrnsfr"/>
</dbReference>
<comment type="similarity">
    <text evidence="1">Belongs to the class-IV pyridoxal-phosphate-dependent aminotransferase family.</text>
</comment>
<protein>
    <submittedName>
        <fullName evidence="2">4-amino-4-deoxychorismate lyase</fullName>
    </submittedName>
</protein>
<dbReference type="Proteomes" id="UP000228758">
    <property type="component" value="Unassembled WGS sequence"/>
</dbReference>
<evidence type="ECO:0000313" key="2">
    <source>
        <dbReference type="EMBL" id="PJJ72631.1"/>
    </source>
</evidence>